<keyword evidence="2" id="KW-0472">Membrane</keyword>
<keyword evidence="4" id="KW-1185">Reference proteome</keyword>
<gene>
    <name evidence="3" type="ORF">GCM10007301_29220</name>
</gene>
<proteinExistence type="predicted"/>
<evidence type="ECO:0000256" key="1">
    <source>
        <dbReference type="SAM" id="MobiDB-lite"/>
    </source>
</evidence>
<protein>
    <submittedName>
        <fullName evidence="3">Uncharacterized protein</fullName>
    </submittedName>
</protein>
<keyword evidence="2" id="KW-1133">Transmembrane helix</keyword>
<evidence type="ECO:0000256" key="2">
    <source>
        <dbReference type="SAM" id="Phobius"/>
    </source>
</evidence>
<accession>A0A917C1E0</accession>
<feature type="region of interest" description="Disordered" evidence="1">
    <location>
        <begin position="31"/>
        <end position="79"/>
    </location>
</feature>
<reference evidence="3" key="2">
    <citation type="submission" date="2020-09" db="EMBL/GenBank/DDBJ databases">
        <authorList>
            <person name="Sun Q."/>
            <person name="Sedlacek I."/>
        </authorList>
    </citation>
    <scope>NUCLEOTIDE SEQUENCE</scope>
    <source>
        <strain evidence="3">CCM 7897</strain>
    </source>
</reference>
<dbReference type="AlphaFoldDB" id="A0A917C1E0"/>
<reference evidence="3" key="1">
    <citation type="journal article" date="2014" name="Int. J. Syst. Evol. Microbiol.">
        <title>Complete genome sequence of Corynebacterium casei LMG S-19264T (=DSM 44701T), isolated from a smear-ripened cheese.</title>
        <authorList>
            <consortium name="US DOE Joint Genome Institute (JGI-PGF)"/>
            <person name="Walter F."/>
            <person name="Albersmeier A."/>
            <person name="Kalinowski J."/>
            <person name="Ruckert C."/>
        </authorList>
    </citation>
    <scope>NUCLEOTIDE SEQUENCE</scope>
    <source>
        <strain evidence="3">CCM 7897</strain>
    </source>
</reference>
<evidence type="ECO:0000313" key="4">
    <source>
        <dbReference type="Proteomes" id="UP000606044"/>
    </source>
</evidence>
<keyword evidence="2" id="KW-0812">Transmembrane</keyword>
<sequence length="104" mass="10884">MNRPSSDSARLKQRIDAGRTGEKVAALDVAAAPLGTDDEAAQNRPQGHRERDATDGELMLGRAESQEDNRAPASSQPSAGTWYAILGGMGALAVVGVTLTYVFA</sequence>
<feature type="transmembrane region" description="Helical" evidence="2">
    <location>
        <begin position="82"/>
        <end position="103"/>
    </location>
</feature>
<name>A0A917C1E0_9HYPH</name>
<dbReference type="Proteomes" id="UP000606044">
    <property type="component" value="Unassembled WGS sequence"/>
</dbReference>
<comment type="caution">
    <text evidence="3">The sequence shown here is derived from an EMBL/GenBank/DDBJ whole genome shotgun (WGS) entry which is preliminary data.</text>
</comment>
<dbReference type="EMBL" id="BMCT01000004">
    <property type="protein sequence ID" value="GGF67659.1"/>
    <property type="molecule type" value="Genomic_DNA"/>
</dbReference>
<evidence type="ECO:0000313" key="3">
    <source>
        <dbReference type="EMBL" id="GGF67659.1"/>
    </source>
</evidence>
<organism evidence="3 4">
    <name type="scientific">Azorhizobium oxalatiphilum</name>
    <dbReference type="NCBI Taxonomy" id="980631"/>
    <lineage>
        <taxon>Bacteria</taxon>
        <taxon>Pseudomonadati</taxon>
        <taxon>Pseudomonadota</taxon>
        <taxon>Alphaproteobacteria</taxon>
        <taxon>Hyphomicrobiales</taxon>
        <taxon>Xanthobacteraceae</taxon>
        <taxon>Azorhizobium</taxon>
    </lineage>
</organism>